<proteinExistence type="predicted"/>
<reference evidence="1" key="1">
    <citation type="journal article" date="2012" name="Science">
        <title>Fermentation, hydrogen, and sulfur metabolism in multiple uncultivated bacterial phyla.</title>
        <authorList>
            <person name="Wrighton K.C."/>
            <person name="Thomas B.C."/>
            <person name="Sharon I."/>
            <person name="Miller C.S."/>
            <person name="Castelle C.J."/>
            <person name="VerBerkmoes N.C."/>
            <person name="Wilkins M.J."/>
            <person name="Hettich R.L."/>
            <person name="Lipton M.S."/>
            <person name="Williams K.H."/>
            <person name="Long P.E."/>
            <person name="Banfield J.F."/>
        </authorList>
    </citation>
    <scope>NUCLEOTIDE SEQUENCE [LARGE SCALE GENOMIC DNA]</scope>
</reference>
<protein>
    <submittedName>
        <fullName evidence="1">Uncharacterized protein</fullName>
    </submittedName>
</protein>
<comment type="caution">
    <text evidence="1">The sequence shown here is derived from an EMBL/GenBank/DDBJ whole genome shotgun (WGS) entry which is preliminary data.</text>
</comment>
<accession>K1XXS5</accession>
<dbReference type="EMBL" id="AMFJ01034290">
    <property type="protein sequence ID" value="EKD29751.1"/>
    <property type="molecule type" value="Genomic_DNA"/>
</dbReference>
<gene>
    <name evidence="1" type="ORF">ACD_78C00290G0001</name>
</gene>
<sequence length="74" mass="8266">MNKGEKLPNGLSEANISLSFQSQDITTLNNFLEYLTAGKTNKKSYVIKNMSFPLDTTKNEPIASTVELGMFYLD</sequence>
<evidence type="ECO:0000313" key="1">
    <source>
        <dbReference type="EMBL" id="EKD29751.1"/>
    </source>
</evidence>
<organism evidence="1">
    <name type="scientific">uncultured bacterium</name>
    <name type="common">gcode 4</name>
    <dbReference type="NCBI Taxonomy" id="1234023"/>
    <lineage>
        <taxon>Bacteria</taxon>
        <taxon>environmental samples</taxon>
    </lineage>
</organism>
<name>K1XXS5_9BACT</name>
<dbReference type="AlphaFoldDB" id="K1XXS5"/>